<proteinExistence type="predicted"/>
<dbReference type="Proteomes" id="UP000450676">
    <property type="component" value="Unassembled WGS sequence"/>
</dbReference>
<dbReference type="EMBL" id="WWCU01000015">
    <property type="protein sequence ID" value="MYN08570.1"/>
    <property type="molecule type" value="Genomic_DNA"/>
</dbReference>
<reference evidence="1 2" key="1">
    <citation type="submission" date="2019-12" db="EMBL/GenBank/DDBJ databases">
        <title>Novel species isolated from a subtropical stream in China.</title>
        <authorList>
            <person name="Lu H."/>
        </authorList>
    </citation>
    <scope>NUCLEOTIDE SEQUENCE [LARGE SCALE GENOMIC DNA]</scope>
    <source>
        <strain evidence="1 2">FT127W</strain>
    </source>
</reference>
<evidence type="ECO:0000313" key="2">
    <source>
        <dbReference type="Proteomes" id="UP000450676"/>
    </source>
</evidence>
<dbReference type="Gene3D" id="2.160.20.10">
    <property type="entry name" value="Single-stranded right-handed beta-helix, Pectin lyase-like"/>
    <property type="match status" value="1"/>
</dbReference>
<organism evidence="1 2">
    <name type="scientific">Pseudoduganella aquatica</name>
    <dbReference type="NCBI Taxonomy" id="2660641"/>
    <lineage>
        <taxon>Bacteria</taxon>
        <taxon>Pseudomonadati</taxon>
        <taxon>Pseudomonadota</taxon>
        <taxon>Betaproteobacteria</taxon>
        <taxon>Burkholderiales</taxon>
        <taxon>Oxalobacteraceae</taxon>
        <taxon>Telluria group</taxon>
        <taxon>Pseudoduganella</taxon>
    </lineage>
</organism>
<keyword evidence="2" id="KW-1185">Reference proteome</keyword>
<dbReference type="InterPro" id="IPR039513">
    <property type="entry name" value="PL-6"/>
</dbReference>
<dbReference type="InterPro" id="IPR012334">
    <property type="entry name" value="Pectin_lyas_fold"/>
</dbReference>
<evidence type="ECO:0000313" key="1">
    <source>
        <dbReference type="EMBL" id="MYN08570.1"/>
    </source>
</evidence>
<protein>
    <submittedName>
        <fullName evidence="1">Right-handed parallel beta-helix repeat-containing protein</fullName>
    </submittedName>
</protein>
<name>A0A7X4HE84_9BURK</name>
<gene>
    <name evidence="1" type="ORF">GTP77_14620</name>
</gene>
<dbReference type="SUPFAM" id="SSF51126">
    <property type="entry name" value="Pectin lyase-like"/>
    <property type="match status" value="1"/>
</dbReference>
<comment type="caution">
    <text evidence="1">The sequence shown here is derived from an EMBL/GenBank/DDBJ whole genome shotgun (WGS) entry which is preliminary data.</text>
</comment>
<dbReference type="InterPro" id="IPR011050">
    <property type="entry name" value="Pectin_lyase_fold/virulence"/>
</dbReference>
<accession>A0A7X4HE84</accession>
<sequence length="473" mass="48922">MPLAIVALLGLGVGAAAAFYAVNQVGMAPRQVGPYVERRASGHNNIVEGLGRKLAATLAGLDGGAASAPPLPAWSAGAQAAGTQVAPSGNAVPVSNPGALVQAMAQARAGDVITLQPGTYSFSGVNFIAASAAGSKERPITVRAERPGTVHIEFKLSEGFLVSGPYWAFENLAIRGACTDTAQCQHAFHIAGRANGFVARNNTISDFNAHFKINAHGGSAPDDGVIEGNTLSNTAARKTSEPVTPIDLVAGSRWAIRGNLISDFIKQGGDGISYGAYAKGAGSANLFERNVVLCEHNLRGYSGQRVGLSLGGGGTGLPYCRDQRCITEQDGGVIQSNLIASCSDEGIYLNRAATSKVLHNTLIDTAGVMVRYPESSAQVEGNIIDGRVRADRGGIIHAGDNLETGLTRLFMGSHPQRALFRDALGLDLAWAGEAPRRVSAAEPAAAPADLCGKSRPAQPAYGAVENFAACLKR</sequence>
<dbReference type="AlphaFoldDB" id="A0A7X4HE84"/>
<dbReference type="Pfam" id="PF14592">
    <property type="entry name" value="Chondroitinas_B"/>
    <property type="match status" value="1"/>
</dbReference>